<dbReference type="InterPro" id="IPR013766">
    <property type="entry name" value="Thioredoxin_domain"/>
</dbReference>
<dbReference type="Pfam" id="PF00578">
    <property type="entry name" value="AhpC-TSA"/>
    <property type="match status" value="1"/>
</dbReference>
<evidence type="ECO:0000259" key="1">
    <source>
        <dbReference type="PROSITE" id="PS51352"/>
    </source>
</evidence>
<evidence type="ECO:0000313" key="2">
    <source>
        <dbReference type="EMBL" id="AZP14346.1"/>
    </source>
</evidence>
<proteinExistence type="predicted"/>
<dbReference type="OrthoDB" id="9811352at2"/>
<dbReference type="InterPro" id="IPR000866">
    <property type="entry name" value="AhpC/TSA"/>
</dbReference>
<dbReference type="PROSITE" id="PS51352">
    <property type="entry name" value="THIOREDOXIN_2"/>
    <property type="match status" value="1"/>
</dbReference>
<accession>A0A3Q9BUK0</accession>
<dbReference type="InterPro" id="IPR050553">
    <property type="entry name" value="Thioredoxin_ResA/DsbE_sf"/>
</dbReference>
<dbReference type="SUPFAM" id="SSF52833">
    <property type="entry name" value="Thioredoxin-like"/>
    <property type="match status" value="1"/>
</dbReference>
<dbReference type="GO" id="GO:0016209">
    <property type="term" value="F:antioxidant activity"/>
    <property type="evidence" value="ECO:0007669"/>
    <property type="project" value="InterPro"/>
</dbReference>
<evidence type="ECO:0000313" key="3">
    <source>
        <dbReference type="Proteomes" id="UP000275663"/>
    </source>
</evidence>
<dbReference type="Proteomes" id="UP000275663">
    <property type="component" value="Chromosome"/>
</dbReference>
<name>A0A3Q9BUK0_9BURK</name>
<feature type="domain" description="Thioredoxin" evidence="1">
    <location>
        <begin position="1"/>
        <end position="152"/>
    </location>
</feature>
<dbReference type="PANTHER" id="PTHR42852">
    <property type="entry name" value="THIOL:DISULFIDE INTERCHANGE PROTEIN DSBE"/>
    <property type="match status" value="1"/>
</dbReference>
<dbReference type="PANTHER" id="PTHR42852:SF13">
    <property type="entry name" value="PROTEIN DIPZ"/>
    <property type="match status" value="1"/>
</dbReference>
<dbReference type="AlphaFoldDB" id="A0A3Q9BUK0"/>
<gene>
    <name evidence="2" type="ORF">EJN92_01550</name>
</gene>
<dbReference type="InterPro" id="IPR036249">
    <property type="entry name" value="Thioredoxin-like_sf"/>
</dbReference>
<dbReference type="KEGG" id="upv:EJN92_01550"/>
<dbReference type="GO" id="GO:0016491">
    <property type="term" value="F:oxidoreductase activity"/>
    <property type="evidence" value="ECO:0007669"/>
    <property type="project" value="InterPro"/>
</dbReference>
<sequence>MNTPAPELSISTWINSHAPITLAELKGRVVVIHAFQMLCPGCVSHGLPQASAIHAAFPQTELAVIGIHSVFEHHEAMNAYALKAFVHEYKIAFPIGIDTPDTVSAIPLTMQSYGMRGTPSLIVLDRLGMVRLHHFGRLDDLRLGALIGQLLAESPTPKEQKIEPAQDLNLGASCTTVSCQIR</sequence>
<protein>
    <submittedName>
        <fullName evidence="2">Redoxin domain-containing protein</fullName>
    </submittedName>
</protein>
<dbReference type="Gene3D" id="3.40.30.10">
    <property type="entry name" value="Glutaredoxin"/>
    <property type="match status" value="1"/>
</dbReference>
<reference evidence="2 3" key="1">
    <citation type="journal article" date="2011" name="Int. J. Syst. Evol. Microbiol.">
        <title>Description of Undibacterium oligocarboniphilum sp. nov., isolated from purified water, and Undibacterium pigrum strain CCUG 49012 as the type strain of Undibacterium parvum sp. nov., and emended descriptions of the genus Undibacterium and the species Undibacterium pigrum.</title>
        <authorList>
            <person name="Eder W."/>
            <person name="Wanner G."/>
            <person name="Ludwig W."/>
            <person name="Busse H.J."/>
            <person name="Ziemke-Kageler F."/>
            <person name="Lang E."/>
        </authorList>
    </citation>
    <scope>NUCLEOTIDE SEQUENCE [LARGE SCALE GENOMIC DNA]</scope>
    <source>
        <strain evidence="2 3">DSM 23061</strain>
    </source>
</reference>
<dbReference type="EMBL" id="CP034464">
    <property type="protein sequence ID" value="AZP14346.1"/>
    <property type="molecule type" value="Genomic_DNA"/>
</dbReference>
<organism evidence="2 3">
    <name type="scientific">Undibacterium parvum</name>
    <dbReference type="NCBI Taxonomy" id="401471"/>
    <lineage>
        <taxon>Bacteria</taxon>
        <taxon>Pseudomonadati</taxon>
        <taxon>Pseudomonadota</taxon>
        <taxon>Betaproteobacteria</taxon>
        <taxon>Burkholderiales</taxon>
        <taxon>Oxalobacteraceae</taxon>
        <taxon>Undibacterium</taxon>
    </lineage>
</organism>
<keyword evidence="3" id="KW-1185">Reference proteome</keyword>